<accession>A0AA39XAM7</accession>
<dbReference type="AlphaFoldDB" id="A0AA39XAM7"/>
<protein>
    <submittedName>
        <fullName evidence="2">Uncharacterized protein</fullName>
    </submittedName>
</protein>
<feature type="compositionally biased region" description="Polar residues" evidence="1">
    <location>
        <begin position="899"/>
        <end position="921"/>
    </location>
</feature>
<organism evidence="2 3">
    <name type="scientific">Bombardia bombarda</name>
    <dbReference type="NCBI Taxonomy" id="252184"/>
    <lineage>
        <taxon>Eukaryota</taxon>
        <taxon>Fungi</taxon>
        <taxon>Dikarya</taxon>
        <taxon>Ascomycota</taxon>
        <taxon>Pezizomycotina</taxon>
        <taxon>Sordariomycetes</taxon>
        <taxon>Sordariomycetidae</taxon>
        <taxon>Sordariales</taxon>
        <taxon>Lasiosphaeriaceae</taxon>
        <taxon>Bombardia</taxon>
    </lineage>
</organism>
<feature type="compositionally biased region" description="Polar residues" evidence="1">
    <location>
        <begin position="30"/>
        <end position="55"/>
    </location>
</feature>
<gene>
    <name evidence="2" type="ORF">B0T17DRAFT_220423</name>
</gene>
<evidence type="ECO:0000313" key="2">
    <source>
        <dbReference type="EMBL" id="KAK0630414.1"/>
    </source>
</evidence>
<feature type="compositionally biased region" description="Polar residues" evidence="1">
    <location>
        <begin position="7"/>
        <end position="18"/>
    </location>
</feature>
<feature type="region of interest" description="Disordered" evidence="1">
    <location>
        <begin position="632"/>
        <end position="664"/>
    </location>
</feature>
<feature type="region of interest" description="Disordered" evidence="1">
    <location>
        <begin position="127"/>
        <end position="189"/>
    </location>
</feature>
<keyword evidence="3" id="KW-1185">Reference proteome</keyword>
<reference evidence="2" key="1">
    <citation type="submission" date="2023-06" db="EMBL/GenBank/DDBJ databases">
        <title>Genome-scale phylogeny and comparative genomics of the fungal order Sordariales.</title>
        <authorList>
            <consortium name="Lawrence Berkeley National Laboratory"/>
            <person name="Hensen N."/>
            <person name="Bonometti L."/>
            <person name="Westerberg I."/>
            <person name="Brannstrom I.O."/>
            <person name="Guillou S."/>
            <person name="Cros-Aarteil S."/>
            <person name="Calhoun S."/>
            <person name="Haridas S."/>
            <person name="Kuo A."/>
            <person name="Mondo S."/>
            <person name="Pangilinan J."/>
            <person name="Riley R."/>
            <person name="LaButti K."/>
            <person name="Andreopoulos B."/>
            <person name="Lipzen A."/>
            <person name="Chen C."/>
            <person name="Yanf M."/>
            <person name="Daum C."/>
            <person name="Ng V."/>
            <person name="Clum A."/>
            <person name="Steindorff A."/>
            <person name="Ohm R."/>
            <person name="Martin F."/>
            <person name="Silar P."/>
            <person name="Natvig D."/>
            <person name="Lalanne C."/>
            <person name="Gautier V."/>
            <person name="Ament-velasquez S.L."/>
            <person name="Kruys A."/>
            <person name="Hutchinson M.I."/>
            <person name="Powell A.J."/>
            <person name="Barry K."/>
            <person name="Miller A.N."/>
            <person name="Grigoriev I.V."/>
            <person name="Debuchy R."/>
            <person name="Gladieux P."/>
            <person name="Thoren M.H."/>
            <person name="Johannesson H."/>
        </authorList>
    </citation>
    <scope>NUCLEOTIDE SEQUENCE</scope>
    <source>
        <strain evidence="2">SMH3391-2</strain>
    </source>
</reference>
<proteinExistence type="predicted"/>
<feature type="compositionally biased region" description="Polar residues" evidence="1">
    <location>
        <begin position="63"/>
        <end position="76"/>
    </location>
</feature>
<comment type="caution">
    <text evidence="2">The sequence shown here is derived from an EMBL/GenBank/DDBJ whole genome shotgun (WGS) entry which is preliminary data.</text>
</comment>
<feature type="compositionally biased region" description="Low complexity" evidence="1">
    <location>
        <begin position="794"/>
        <end position="813"/>
    </location>
</feature>
<evidence type="ECO:0000256" key="1">
    <source>
        <dbReference type="SAM" id="MobiDB-lite"/>
    </source>
</evidence>
<feature type="compositionally biased region" description="Polar residues" evidence="1">
    <location>
        <begin position="652"/>
        <end position="664"/>
    </location>
</feature>
<name>A0AA39XAM7_9PEZI</name>
<feature type="compositionally biased region" description="Basic and acidic residues" evidence="1">
    <location>
        <begin position="931"/>
        <end position="941"/>
    </location>
</feature>
<feature type="region of interest" description="Disordered" evidence="1">
    <location>
        <begin position="732"/>
        <end position="966"/>
    </location>
</feature>
<evidence type="ECO:0000313" key="3">
    <source>
        <dbReference type="Proteomes" id="UP001174934"/>
    </source>
</evidence>
<feature type="compositionally biased region" description="Low complexity" evidence="1">
    <location>
        <begin position="156"/>
        <end position="178"/>
    </location>
</feature>
<dbReference type="EMBL" id="JAULSR010000002">
    <property type="protein sequence ID" value="KAK0630414.1"/>
    <property type="molecule type" value="Genomic_DNA"/>
</dbReference>
<feature type="compositionally biased region" description="Polar residues" evidence="1">
    <location>
        <begin position="127"/>
        <end position="144"/>
    </location>
</feature>
<sequence>MRKSRLSSDQPQSSNPSAVTVPPPPKTPEHGTTSSTSDLPKATGKSSSQATSERSPQAPLTGRVSSSNNRSTSATIKNAGVLIDHADELPPWDRTVDVFWNRQKLTQDKKEFDAELSFQQNIGRLASQSTAGLTDTGTTAPSNDQKQEQKPPTTPSMPSVPSTTPNEQSPSVSSSFESTATLVSTPSTRRKENAEARYFTLPDRVRFMIAKYVVGSYDNDKAIRLNSPFFFDPVWPVNPINRPGERFYSTDYFDSPQLALWQLEAYTSVCFAMRVDILATFFLMRRFHVVYSPFVTANTQPAAVFFMKRFGPFMTWITLEVDLSKLAGHWHPASARLDIAATLGRIRPLVDDFVEAQLTRRGTGTTIQSLVVLVRRYYGTRPATTTPNKPNKRNPPIPYCADTHLPAVLDPLKKLGSVLDSLCIVGASKLFAGRLLAAIWGKDRPPQWDRAAVDRHCGFRTPSKGYPFLPGQRSALDYGPQGGGVHVVRHEADPRRWRGAYGCVLSRDVVVTKLQTTGAVQCFKLSIPNGGVKYIGPEPKSSVVTVAAVASAAAAVPSSSSRERSGAGAKNINTNTITISSSTSITPDNNAGSGSAIAALAKAAGRTSALGTFAKDDPDADAAADQQRLALIGRSRKENTSTPDVAPASASGAESSTIKMSSKPSEVTGLYSAVAATSFDAASSERISKARRNWADIDAGANRGNSKAFTLASSHPARSKPVGKSYAFTKRGYSQAPSDSEADFPPLSTPKFTRGGRSGQDADLPSLSPSTPTRGGGSEGAASVWNRKPTAVISPSSSSPSASSSAPSSPSSSRIPVFKKQATTPPPSSTTQPQQCHTIGVASGRGIAQGGHGRGKLSMSVPSPPLTNIFIRRPLSITQHAPRRRKSVVNPAKGDSADASASQGGRHGQSLSVDADNIQNKGNRENDDEGDQGKDKNERKRGGSMQRSFSRLVKKASGLSFVKNKG</sequence>
<dbReference type="Proteomes" id="UP001174934">
    <property type="component" value="Unassembled WGS sequence"/>
</dbReference>
<feature type="region of interest" description="Disordered" evidence="1">
    <location>
        <begin position="1"/>
        <end position="92"/>
    </location>
</feature>